<dbReference type="EMBL" id="CP000155">
    <property type="protein sequence ID" value="ABC33656.1"/>
    <property type="molecule type" value="Genomic_DNA"/>
</dbReference>
<protein>
    <submittedName>
        <fullName evidence="1">Uncharacterized protein</fullName>
    </submittedName>
</protein>
<name>Q2S6R8_HAHCH</name>
<organism evidence="1 2">
    <name type="scientific">Hahella chejuensis (strain KCTC 2396)</name>
    <dbReference type="NCBI Taxonomy" id="349521"/>
    <lineage>
        <taxon>Bacteria</taxon>
        <taxon>Pseudomonadati</taxon>
        <taxon>Pseudomonadota</taxon>
        <taxon>Gammaproteobacteria</taxon>
        <taxon>Oceanospirillales</taxon>
        <taxon>Hahellaceae</taxon>
        <taxon>Hahella</taxon>
    </lineage>
</organism>
<reference evidence="1 2" key="1">
    <citation type="journal article" date="2005" name="Nucleic Acids Res.">
        <title>Genomic blueprint of Hahella chejuensis, a marine microbe producing an algicidal agent.</title>
        <authorList>
            <person name="Jeong H."/>
            <person name="Yim J.H."/>
            <person name="Lee C."/>
            <person name="Choi S.-H."/>
            <person name="Park Y.K."/>
            <person name="Yoon S.H."/>
            <person name="Hur C.-G."/>
            <person name="Kang H.-Y."/>
            <person name="Kim D."/>
            <person name="Lee H.H."/>
            <person name="Park K.H."/>
            <person name="Park S.-H."/>
            <person name="Park H.-S."/>
            <person name="Lee H.K."/>
            <person name="Oh T.K."/>
            <person name="Kim J.F."/>
        </authorList>
    </citation>
    <scope>NUCLEOTIDE SEQUENCE [LARGE SCALE GENOMIC DNA]</scope>
    <source>
        <strain evidence="1 2">KCTC 2396</strain>
    </source>
</reference>
<sequence length="43" mass="4766">MRSAAKASKVDLLTYSDLEKLLKKHPIGLRVVMALLSKSRLAI</sequence>
<evidence type="ECO:0000313" key="1">
    <source>
        <dbReference type="EMBL" id="ABC33656.1"/>
    </source>
</evidence>
<keyword evidence="2" id="KW-1185">Reference proteome</keyword>
<dbReference type="Proteomes" id="UP000000238">
    <property type="component" value="Chromosome"/>
</dbReference>
<gene>
    <name evidence="1" type="ordered locus">HCH_07041</name>
</gene>
<accession>Q2S6R8</accession>
<dbReference type="AlphaFoldDB" id="Q2S6R8"/>
<evidence type="ECO:0000313" key="2">
    <source>
        <dbReference type="Proteomes" id="UP000000238"/>
    </source>
</evidence>
<proteinExistence type="predicted"/>
<dbReference type="KEGG" id="hch:HCH_07041"/>
<dbReference type="HOGENOM" id="CLU_3234331_0_0_6"/>
<dbReference type="STRING" id="349521.HCH_07041"/>